<evidence type="ECO:0000256" key="5">
    <source>
        <dbReference type="ARBA" id="ARBA00023128"/>
    </source>
</evidence>
<evidence type="ECO:0000256" key="6">
    <source>
        <dbReference type="RuleBase" id="RU361266"/>
    </source>
</evidence>
<dbReference type="Gene3D" id="3.40.718.10">
    <property type="entry name" value="Isopropylmalate Dehydrogenase"/>
    <property type="match status" value="1"/>
</dbReference>
<protein>
    <recommendedName>
        <fullName evidence="6">Isocitrate dehydrogenase [NAD] subunit, mitochondrial</fullName>
    </recommendedName>
</protein>
<keyword evidence="5 6" id="KW-0496">Mitochondrion</keyword>
<dbReference type="AlphaFoldDB" id="A0A915AZ90"/>
<dbReference type="GO" id="GO:0006099">
    <property type="term" value="P:tricarboxylic acid cycle"/>
    <property type="evidence" value="ECO:0007669"/>
    <property type="project" value="UniProtKB-UniRule"/>
</dbReference>
<evidence type="ECO:0000256" key="1">
    <source>
        <dbReference type="ARBA" id="ARBA00004173"/>
    </source>
</evidence>
<dbReference type="PROSITE" id="PS00470">
    <property type="entry name" value="IDH_IMDH"/>
    <property type="match status" value="1"/>
</dbReference>
<dbReference type="Proteomes" id="UP000887569">
    <property type="component" value="Unplaced"/>
</dbReference>
<evidence type="ECO:0000313" key="8">
    <source>
        <dbReference type="Proteomes" id="UP000887569"/>
    </source>
</evidence>
<reference evidence="9" key="1">
    <citation type="submission" date="2022-11" db="UniProtKB">
        <authorList>
            <consortium name="WormBaseParasite"/>
        </authorList>
    </citation>
    <scope>IDENTIFICATION</scope>
</reference>
<comment type="subcellular location">
    <subcellularLocation>
        <location evidence="1 6">Mitochondrion</location>
    </subcellularLocation>
</comment>
<dbReference type="GO" id="GO:0016616">
    <property type="term" value="F:oxidoreductase activity, acting on the CH-OH group of donors, NAD or NADP as acceptor"/>
    <property type="evidence" value="ECO:0007669"/>
    <property type="project" value="InterPro"/>
</dbReference>
<dbReference type="PANTHER" id="PTHR11835">
    <property type="entry name" value="DECARBOXYLATING DEHYDROGENASES-ISOCITRATE, ISOPROPYLMALATE, TARTRATE"/>
    <property type="match status" value="1"/>
</dbReference>
<keyword evidence="3 6" id="KW-0816">Tricarboxylic acid cycle</keyword>
<name>A0A915AZ90_PARUN</name>
<dbReference type="GO" id="GO:0005739">
    <property type="term" value="C:mitochondrion"/>
    <property type="evidence" value="ECO:0007669"/>
    <property type="project" value="UniProtKB-SubCell"/>
</dbReference>
<comment type="similarity">
    <text evidence="2 6">Belongs to the isocitrate and isopropylmalate dehydrogenases family.</text>
</comment>
<dbReference type="InterPro" id="IPR024084">
    <property type="entry name" value="IsoPropMal-DH-like_dom"/>
</dbReference>
<organism evidence="8 9">
    <name type="scientific">Parascaris univalens</name>
    <name type="common">Nematode worm</name>
    <dbReference type="NCBI Taxonomy" id="6257"/>
    <lineage>
        <taxon>Eukaryota</taxon>
        <taxon>Metazoa</taxon>
        <taxon>Ecdysozoa</taxon>
        <taxon>Nematoda</taxon>
        <taxon>Chromadorea</taxon>
        <taxon>Rhabditida</taxon>
        <taxon>Spirurina</taxon>
        <taxon>Ascaridomorpha</taxon>
        <taxon>Ascaridoidea</taxon>
        <taxon>Ascarididae</taxon>
        <taxon>Parascaris</taxon>
    </lineage>
</organism>
<keyword evidence="8" id="KW-1185">Reference proteome</keyword>
<dbReference type="Pfam" id="PF00180">
    <property type="entry name" value="Iso_dh"/>
    <property type="match status" value="1"/>
</dbReference>
<keyword evidence="4 6" id="KW-0809">Transit peptide</keyword>
<dbReference type="PANTHER" id="PTHR11835:SF42">
    <property type="entry name" value="ISOCITRATE DEHYDROGENASE [NAD] SUBUNIT BETA, MITOCHONDRIAL"/>
    <property type="match status" value="1"/>
</dbReference>
<evidence type="ECO:0000256" key="2">
    <source>
        <dbReference type="ARBA" id="ARBA00007769"/>
    </source>
</evidence>
<dbReference type="GO" id="GO:0006102">
    <property type="term" value="P:isocitrate metabolic process"/>
    <property type="evidence" value="ECO:0007669"/>
    <property type="project" value="TreeGrafter"/>
</dbReference>
<evidence type="ECO:0000313" key="9">
    <source>
        <dbReference type="WBParaSite" id="PgR021_g006_t01"/>
    </source>
</evidence>
<feature type="domain" description="Isopropylmalate dehydrogenase-like" evidence="7">
    <location>
        <begin position="85"/>
        <end position="414"/>
    </location>
</feature>
<evidence type="ECO:0000256" key="3">
    <source>
        <dbReference type="ARBA" id="ARBA00022532"/>
    </source>
</evidence>
<dbReference type="SUPFAM" id="SSF53659">
    <property type="entry name" value="Isocitrate/Isopropylmalate dehydrogenase-like"/>
    <property type="match status" value="1"/>
</dbReference>
<dbReference type="WBParaSite" id="PgR021_g006_t01">
    <property type="protein sequence ID" value="PgR021_g006_t01"/>
    <property type="gene ID" value="PgR021_g006"/>
</dbReference>
<accession>A0A915AZ90</accession>
<dbReference type="GO" id="GO:0051287">
    <property type="term" value="F:NAD binding"/>
    <property type="evidence" value="ECO:0007669"/>
    <property type="project" value="UniProtKB-UniRule"/>
</dbReference>
<dbReference type="GO" id="GO:0000287">
    <property type="term" value="F:magnesium ion binding"/>
    <property type="evidence" value="ECO:0007669"/>
    <property type="project" value="UniProtKB-UniRule"/>
</dbReference>
<evidence type="ECO:0000256" key="4">
    <source>
        <dbReference type="ARBA" id="ARBA00022946"/>
    </source>
</evidence>
<sequence length="420" mass="46724">MFRIIGIMLASRFVVRNVARRRLFSRLLKFPKRSVAIPAAGTKLFSSHIPRSSDVTGTYSRVFDRVSKQNHFKSTPTPETAHKLKVTLIPGDGVGPELIYAVEDIVENTGIPLVFEEIFLSEIHYTRSQSIEEAVSSIAKNNNVALKGVIQESGLGSVKSELQGMNMRLKRELDLFANVVHIRTFAGIKTRHNQKLDFIIVREQTEGEYSSLEHELVPGVIECLKIMTRKKCDRIAKFAFDYATKHGRHKVTAVHKANIMKLGDGLFLRSCREMSQLYPRIEFESMIVDNCCMQLVSRPEQFDVLVMPNLYGNIVDNLAAGLVGGAGVVTGQSVGSDSVIFEPGSSHAYQQAFGRQIANPTAMILCCANMLNHLHLKEYGNALRQAVEKVIADGKVRTRDLGGYASTSEFTSAVIDNFKM</sequence>
<dbReference type="NCBIfam" id="TIGR00175">
    <property type="entry name" value="mito_nad_idh"/>
    <property type="match status" value="1"/>
</dbReference>
<dbReference type="InterPro" id="IPR004434">
    <property type="entry name" value="Isocitrate_DH_NAD"/>
</dbReference>
<dbReference type="FunFam" id="3.40.718.10:FF:000001">
    <property type="entry name" value="Isocitrate dehydrogenase [NAD] subunit, mitochondrial"/>
    <property type="match status" value="1"/>
</dbReference>
<dbReference type="SMART" id="SM01329">
    <property type="entry name" value="Iso_dh"/>
    <property type="match status" value="1"/>
</dbReference>
<dbReference type="InterPro" id="IPR019818">
    <property type="entry name" value="IsoCit/isopropylmalate_DH_CS"/>
</dbReference>
<proteinExistence type="inferred from homology"/>
<evidence type="ECO:0000259" key="7">
    <source>
        <dbReference type="SMART" id="SM01329"/>
    </source>
</evidence>